<dbReference type="Gene3D" id="1.10.10.10">
    <property type="entry name" value="Winged helix-like DNA-binding domain superfamily/Winged helix DNA-binding domain"/>
    <property type="match status" value="1"/>
</dbReference>
<dbReference type="GO" id="GO:0003700">
    <property type="term" value="F:DNA-binding transcription factor activity"/>
    <property type="evidence" value="ECO:0007669"/>
    <property type="project" value="InterPro"/>
</dbReference>
<reference evidence="3 4" key="1">
    <citation type="submission" date="2013-01" db="EMBL/GenBank/DDBJ databases">
        <title>Whole genome shotgun sequence of Gordonia soli NBRC 108243.</title>
        <authorList>
            <person name="Isaki-Nakamura S."/>
            <person name="Hosoyama A."/>
            <person name="Tsuchikane K."/>
            <person name="Ando Y."/>
            <person name="Baba S."/>
            <person name="Ohji S."/>
            <person name="Hamada M."/>
            <person name="Tamura T."/>
            <person name="Yamazoe A."/>
            <person name="Yamazaki S."/>
            <person name="Fujita N."/>
        </authorList>
    </citation>
    <scope>NUCLEOTIDE SEQUENCE [LARGE SCALE GENOMIC DNA]</scope>
    <source>
        <strain evidence="3 4">NBRC 108243</strain>
    </source>
</reference>
<evidence type="ECO:0000313" key="4">
    <source>
        <dbReference type="Proteomes" id="UP000011666"/>
    </source>
</evidence>
<name>M0QFW9_9ACTN</name>
<dbReference type="SMART" id="SM00347">
    <property type="entry name" value="HTH_MARR"/>
    <property type="match status" value="1"/>
</dbReference>
<feature type="region of interest" description="Disordered" evidence="1">
    <location>
        <begin position="1"/>
        <end position="25"/>
    </location>
</feature>
<feature type="region of interest" description="Disordered" evidence="1">
    <location>
        <begin position="166"/>
        <end position="201"/>
    </location>
</feature>
<organism evidence="3 4">
    <name type="scientific">Gordonia soli NBRC 108243</name>
    <dbReference type="NCBI Taxonomy" id="1223545"/>
    <lineage>
        <taxon>Bacteria</taxon>
        <taxon>Bacillati</taxon>
        <taxon>Actinomycetota</taxon>
        <taxon>Actinomycetes</taxon>
        <taxon>Mycobacteriales</taxon>
        <taxon>Gordoniaceae</taxon>
        <taxon>Gordonia</taxon>
    </lineage>
</organism>
<dbReference type="PANTHER" id="PTHR39515">
    <property type="entry name" value="CONSERVED PROTEIN"/>
    <property type="match status" value="1"/>
</dbReference>
<proteinExistence type="predicted"/>
<evidence type="ECO:0000256" key="1">
    <source>
        <dbReference type="SAM" id="MobiDB-lite"/>
    </source>
</evidence>
<gene>
    <name evidence="3" type="ORF">GS4_08_00950</name>
</gene>
<dbReference type="AlphaFoldDB" id="M0QFW9"/>
<feature type="domain" description="HTH marR-type" evidence="2">
    <location>
        <begin position="30"/>
        <end position="158"/>
    </location>
</feature>
<dbReference type="InterPro" id="IPR036390">
    <property type="entry name" value="WH_DNA-bd_sf"/>
</dbReference>
<keyword evidence="4" id="KW-1185">Reference proteome</keyword>
<dbReference type="InterPro" id="IPR052526">
    <property type="entry name" value="HTH-type_Bedaq_tolerance"/>
</dbReference>
<dbReference type="RefSeq" id="WP_007618772.1">
    <property type="nucleotide sequence ID" value="NZ_BANX01000008.1"/>
</dbReference>
<dbReference type="OrthoDB" id="4311144at2"/>
<evidence type="ECO:0000259" key="2">
    <source>
        <dbReference type="PROSITE" id="PS50995"/>
    </source>
</evidence>
<dbReference type="InterPro" id="IPR000835">
    <property type="entry name" value="HTH_MarR-typ"/>
</dbReference>
<protein>
    <submittedName>
        <fullName evidence="3">Putative MarR family transcriptional regulator</fullName>
    </submittedName>
</protein>
<dbReference type="eggNOG" id="COG1846">
    <property type="taxonomic scope" value="Bacteria"/>
</dbReference>
<dbReference type="InterPro" id="IPR036388">
    <property type="entry name" value="WH-like_DNA-bd_sf"/>
</dbReference>
<dbReference type="STRING" id="1223545.GS4_08_00950"/>
<dbReference type="PANTHER" id="PTHR39515:SF2">
    <property type="entry name" value="HTH-TYPE TRANSCRIPTIONAL REGULATOR RV0880"/>
    <property type="match status" value="1"/>
</dbReference>
<feature type="compositionally biased region" description="Low complexity" evidence="1">
    <location>
        <begin position="177"/>
        <end position="194"/>
    </location>
</feature>
<sequence>MGQGLADAPTSARTSAPTAASQEPTTLHRAAAVHHDLIRISRAIRTQAGERALSAGQMSALWTIVQHAPIRATELADRERVAAPTMSRVVASLERLGMATRTTDANDGRVSLLTPTDDGRAYIEGTSSRKSELFAQALDRLADADRNGVERAMRLLADTLCELTPRPSNGACAGEMPPDTGAAPNTTTAGAQPTSTEGEGD</sequence>
<dbReference type="Proteomes" id="UP000011666">
    <property type="component" value="Unassembled WGS sequence"/>
</dbReference>
<dbReference type="PROSITE" id="PS50995">
    <property type="entry name" value="HTH_MARR_2"/>
    <property type="match status" value="1"/>
</dbReference>
<accession>M0QFW9</accession>
<evidence type="ECO:0000313" key="3">
    <source>
        <dbReference type="EMBL" id="GAC67510.1"/>
    </source>
</evidence>
<dbReference type="EMBL" id="BANX01000008">
    <property type="protein sequence ID" value="GAC67510.1"/>
    <property type="molecule type" value="Genomic_DNA"/>
</dbReference>
<dbReference type="Pfam" id="PF01047">
    <property type="entry name" value="MarR"/>
    <property type="match status" value="1"/>
</dbReference>
<dbReference type="SUPFAM" id="SSF46785">
    <property type="entry name" value="Winged helix' DNA-binding domain"/>
    <property type="match status" value="1"/>
</dbReference>
<feature type="compositionally biased region" description="Low complexity" evidence="1">
    <location>
        <begin position="1"/>
        <end position="21"/>
    </location>
</feature>
<comment type="caution">
    <text evidence="3">The sequence shown here is derived from an EMBL/GenBank/DDBJ whole genome shotgun (WGS) entry which is preliminary data.</text>
</comment>